<comment type="caution">
    <text evidence="3">The sequence shown here is derived from an EMBL/GenBank/DDBJ whole genome shotgun (WGS) entry which is preliminary data.</text>
</comment>
<protein>
    <submittedName>
        <fullName evidence="3">Uncharacterized protein</fullName>
    </submittedName>
</protein>
<name>A0A4R6VB61_9PSEU</name>
<keyword evidence="4" id="KW-1185">Reference proteome</keyword>
<evidence type="ECO:0000256" key="1">
    <source>
        <dbReference type="SAM" id="MobiDB-lite"/>
    </source>
</evidence>
<proteinExistence type="predicted"/>
<organism evidence="3 4">
    <name type="scientific">Actinomycetospora succinea</name>
    <dbReference type="NCBI Taxonomy" id="663603"/>
    <lineage>
        <taxon>Bacteria</taxon>
        <taxon>Bacillati</taxon>
        <taxon>Actinomycetota</taxon>
        <taxon>Actinomycetes</taxon>
        <taxon>Pseudonocardiales</taxon>
        <taxon>Pseudonocardiaceae</taxon>
        <taxon>Actinomycetospora</taxon>
    </lineage>
</organism>
<keyword evidence="2" id="KW-0812">Transmembrane</keyword>
<evidence type="ECO:0000313" key="3">
    <source>
        <dbReference type="EMBL" id="TDQ58865.1"/>
    </source>
</evidence>
<gene>
    <name evidence="3" type="ORF">EV188_104614</name>
</gene>
<dbReference type="Proteomes" id="UP000295705">
    <property type="component" value="Unassembled WGS sequence"/>
</dbReference>
<dbReference type="EMBL" id="SNYO01000004">
    <property type="protein sequence ID" value="TDQ58865.1"/>
    <property type="molecule type" value="Genomic_DNA"/>
</dbReference>
<feature type="transmembrane region" description="Helical" evidence="2">
    <location>
        <begin position="50"/>
        <end position="74"/>
    </location>
</feature>
<reference evidence="3 4" key="1">
    <citation type="submission" date="2019-03" db="EMBL/GenBank/DDBJ databases">
        <title>Genomic Encyclopedia of Type Strains, Phase IV (KMG-IV): sequencing the most valuable type-strain genomes for metagenomic binning, comparative biology and taxonomic classification.</title>
        <authorList>
            <person name="Goeker M."/>
        </authorList>
    </citation>
    <scope>NUCLEOTIDE SEQUENCE [LARGE SCALE GENOMIC DNA]</scope>
    <source>
        <strain evidence="3 4">DSM 45775</strain>
    </source>
</reference>
<dbReference type="AlphaFoldDB" id="A0A4R6VB61"/>
<evidence type="ECO:0000313" key="4">
    <source>
        <dbReference type="Proteomes" id="UP000295705"/>
    </source>
</evidence>
<feature type="compositionally biased region" description="Polar residues" evidence="1">
    <location>
        <begin position="1"/>
        <end position="12"/>
    </location>
</feature>
<evidence type="ECO:0000256" key="2">
    <source>
        <dbReference type="SAM" id="Phobius"/>
    </source>
</evidence>
<accession>A0A4R6VB61</accession>
<feature type="region of interest" description="Disordered" evidence="1">
    <location>
        <begin position="1"/>
        <end position="41"/>
    </location>
</feature>
<keyword evidence="2" id="KW-1133">Transmembrane helix</keyword>
<keyword evidence="2" id="KW-0472">Membrane</keyword>
<sequence>MDLANGSGSRARSSYRVRAPADRHDTVGVTPPGVRLAGARRGHARPRSRVLAVARGTAAALLVFLLALLMVTGIEVVAGQPLSGGHAGQTSLGQVLHPTR</sequence>